<keyword evidence="2" id="KW-0732">Signal</keyword>
<dbReference type="EMBL" id="JAQQWI010000007">
    <property type="protein sequence ID" value="KAK8027738.1"/>
    <property type="molecule type" value="Genomic_DNA"/>
</dbReference>
<feature type="region of interest" description="Disordered" evidence="1">
    <location>
        <begin position="17"/>
        <end position="54"/>
    </location>
</feature>
<evidence type="ECO:0000256" key="2">
    <source>
        <dbReference type="SAM" id="SignalP"/>
    </source>
</evidence>
<evidence type="ECO:0000313" key="4">
    <source>
        <dbReference type="Proteomes" id="UP001396898"/>
    </source>
</evidence>
<comment type="caution">
    <text evidence="3">The sequence shown here is derived from an EMBL/GenBank/DDBJ whole genome shotgun (WGS) entry which is preliminary data.</text>
</comment>
<organism evidence="3 4">
    <name type="scientific">Apiospora marii</name>
    <dbReference type="NCBI Taxonomy" id="335849"/>
    <lineage>
        <taxon>Eukaryota</taxon>
        <taxon>Fungi</taxon>
        <taxon>Dikarya</taxon>
        <taxon>Ascomycota</taxon>
        <taxon>Pezizomycotina</taxon>
        <taxon>Sordariomycetes</taxon>
        <taxon>Xylariomycetidae</taxon>
        <taxon>Amphisphaeriales</taxon>
        <taxon>Apiosporaceae</taxon>
        <taxon>Apiospora</taxon>
    </lineage>
</organism>
<protein>
    <submittedName>
        <fullName evidence="3">Uncharacterized protein</fullName>
    </submittedName>
</protein>
<evidence type="ECO:0000256" key="1">
    <source>
        <dbReference type="SAM" id="MobiDB-lite"/>
    </source>
</evidence>
<dbReference type="Proteomes" id="UP001396898">
    <property type="component" value="Unassembled WGS sequence"/>
</dbReference>
<reference evidence="3 4" key="1">
    <citation type="submission" date="2023-01" db="EMBL/GenBank/DDBJ databases">
        <title>Analysis of 21 Apiospora genomes using comparative genomics revels a genus with tremendous synthesis potential of carbohydrate active enzymes and secondary metabolites.</title>
        <authorList>
            <person name="Sorensen T."/>
        </authorList>
    </citation>
    <scope>NUCLEOTIDE SEQUENCE [LARGE SCALE GENOMIC DNA]</scope>
    <source>
        <strain evidence="3 4">CBS 20057</strain>
    </source>
</reference>
<evidence type="ECO:0000313" key="3">
    <source>
        <dbReference type="EMBL" id="KAK8027738.1"/>
    </source>
</evidence>
<feature type="compositionally biased region" description="Polar residues" evidence="1">
    <location>
        <begin position="28"/>
        <end position="41"/>
    </location>
</feature>
<accession>A0ABR1S7J2</accession>
<gene>
    <name evidence="3" type="ORF">PG991_004794</name>
</gene>
<feature type="signal peptide" evidence="2">
    <location>
        <begin position="1"/>
        <end position="20"/>
    </location>
</feature>
<name>A0ABR1S7J2_9PEZI</name>
<sequence length="189" mass="19862">MKFTTISAAAGGLLLPLASAAPNPPRMTKTSSHVTRRSATGSGPRGLVTKNDIDRNSSAKVMKTSSTLSTTESTASKSVGQCLASTTAKYEDCVTAIGDLHGYPGNVTVQNNLCLNWWEGSCLVKVCAVQGSYSGNAAQIADTMTATLLGPCIKQGRSGVDSDCDDVNGQCGTYRYWLTEYGGEYDWAV</sequence>
<keyword evidence="4" id="KW-1185">Reference proteome</keyword>
<proteinExistence type="predicted"/>
<feature type="chain" id="PRO_5047048857" evidence="2">
    <location>
        <begin position="21"/>
        <end position="189"/>
    </location>
</feature>